<proteinExistence type="predicted"/>
<gene>
    <name evidence="2" type="ORF">L211DRAFT_699043</name>
</gene>
<dbReference type="Proteomes" id="UP000267821">
    <property type="component" value="Unassembled WGS sequence"/>
</dbReference>
<evidence type="ECO:0000313" key="3">
    <source>
        <dbReference type="Proteomes" id="UP000267821"/>
    </source>
</evidence>
<evidence type="ECO:0000256" key="1">
    <source>
        <dbReference type="SAM" id="Phobius"/>
    </source>
</evidence>
<keyword evidence="1" id="KW-0812">Transmembrane</keyword>
<protein>
    <submittedName>
        <fullName evidence="2">Uncharacterized protein</fullName>
    </submittedName>
</protein>
<sequence>MYVHMNTDVNNARCNTHVNNSGCLVGRDSKQSSSFFNILPAVSLSGCPFLQNITASSTARASSFSSSPSASRFSLPNLQVDNGDFYSIFPPFSNLICGPLTLARVRGRLYFLCLTSLTLPLSIFTSSSIVDP</sequence>
<evidence type="ECO:0000313" key="2">
    <source>
        <dbReference type="EMBL" id="RPB26164.1"/>
    </source>
</evidence>
<keyword evidence="1" id="KW-1133">Transmembrane helix</keyword>
<reference evidence="2 3" key="1">
    <citation type="journal article" date="2018" name="Nat. Ecol. Evol.">
        <title>Pezizomycetes genomes reveal the molecular basis of ectomycorrhizal truffle lifestyle.</title>
        <authorList>
            <person name="Murat C."/>
            <person name="Payen T."/>
            <person name="Noel B."/>
            <person name="Kuo A."/>
            <person name="Morin E."/>
            <person name="Chen J."/>
            <person name="Kohler A."/>
            <person name="Krizsan K."/>
            <person name="Balestrini R."/>
            <person name="Da Silva C."/>
            <person name="Montanini B."/>
            <person name="Hainaut M."/>
            <person name="Levati E."/>
            <person name="Barry K.W."/>
            <person name="Belfiori B."/>
            <person name="Cichocki N."/>
            <person name="Clum A."/>
            <person name="Dockter R.B."/>
            <person name="Fauchery L."/>
            <person name="Guy J."/>
            <person name="Iotti M."/>
            <person name="Le Tacon F."/>
            <person name="Lindquist E.A."/>
            <person name="Lipzen A."/>
            <person name="Malagnac F."/>
            <person name="Mello A."/>
            <person name="Molinier V."/>
            <person name="Miyauchi S."/>
            <person name="Poulain J."/>
            <person name="Riccioni C."/>
            <person name="Rubini A."/>
            <person name="Sitrit Y."/>
            <person name="Splivallo R."/>
            <person name="Traeger S."/>
            <person name="Wang M."/>
            <person name="Zifcakova L."/>
            <person name="Wipf D."/>
            <person name="Zambonelli A."/>
            <person name="Paolocci F."/>
            <person name="Nowrousian M."/>
            <person name="Ottonello S."/>
            <person name="Baldrian P."/>
            <person name="Spatafora J.W."/>
            <person name="Henrissat B."/>
            <person name="Nagy L.G."/>
            <person name="Aury J.M."/>
            <person name="Wincker P."/>
            <person name="Grigoriev I.V."/>
            <person name="Bonfante P."/>
            <person name="Martin F.M."/>
        </authorList>
    </citation>
    <scope>NUCLEOTIDE SEQUENCE [LARGE SCALE GENOMIC DNA]</scope>
    <source>
        <strain evidence="2 3">ATCC MYA-4762</strain>
    </source>
</reference>
<dbReference type="EMBL" id="ML121535">
    <property type="protein sequence ID" value="RPB26164.1"/>
    <property type="molecule type" value="Genomic_DNA"/>
</dbReference>
<dbReference type="InParanoid" id="A0A3N4LTA8"/>
<accession>A0A3N4LTA8</accession>
<organism evidence="2 3">
    <name type="scientific">Terfezia boudieri ATCC MYA-4762</name>
    <dbReference type="NCBI Taxonomy" id="1051890"/>
    <lineage>
        <taxon>Eukaryota</taxon>
        <taxon>Fungi</taxon>
        <taxon>Dikarya</taxon>
        <taxon>Ascomycota</taxon>
        <taxon>Pezizomycotina</taxon>
        <taxon>Pezizomycetes</taxon>
        <taxon>Pezizales</taxon>
        <taxon>Pezizaceae</taxon>
        <taxon>Terfezia</taxon>
    </lineage>
</organism>
<feature type="transmembrane region" description="Helical" evidence="1">
    <location>
        <begin position="109"/>
        <end position="130"/>
    </location>
</feature>
<keyword evidence="1" id="KW-0472">Membrane</keyword>
<keyword evidence="3" id="KW-1185">Reference proteome</keyword>
<dbReference type="AlphaFoldDB" id="A0A3N4LTA8"/>
<name>A0A3N4LTA8_9PEZI</name>